<keyword evidence="3" id="KW-0201">Cytochrome c-type biogenesis</keyword>
<keyword evidence="4 7" id="KW-1133">Transmembrane helix</keyword>
<keyword evidence="2 7" id="KW-0812">Transmembrane</keyword>
<dbReference type="NCBIfam" id="TIGR03144">
    <property type="entry name" value="cytochr_II_ccsB"/>
    <property type="match status" value="1"/>
</dbReference>
<feature type="transmembrane region" description="Helical" evidence="7">
    <location>
        <begin position="26"/>
        <end position="48"/>
    </location>
</feature>
<dbReference type="GO" id="GO:0005886">
    <property type="term" value="C:plasma membrane"/>
    <property type="evidence" value="ECO:0007669"/>
    <property type="project" value="TreeGrafter"/>
</dbReference>
<sequence>MVAFAVDVSALGVGAKPDRRRRAAGIGMSVTWLAVVVHAVAIVLRGVAAGRVPWANMYEFTLMFTFFLVALFVGIQRRKDIRYLGVGVALLAFLALFLATAVLYVEADGVQPALDSYWLVIHVSVATLATGLFGLSALASVLQLVKGRREGRASDQPAPAIVPGGANDPGDGGASGGGGAGRGEGGSDGARGPGGGSLAVASAKAGARTTVLDRVLAPLPAAADLERFAYRLNAVAFVAWTFTVVAGAVWAEHAWGRPWGWDPKETWSFVIWVIYAAYLHARVTTGWAAQKFAYFALAGFVALLANFYVVNIFFDGRHSYSGL</sequence>
<evidence type="ECO:0000256" key="1">
    <source>
        <dbReference type="ARBA" id="ARBA00004141"/>
    </source>
</evidence>
<feature type="compositionally biased region" description="Gly residues" evidence="6">
    <location>
        <begin position="170"/>
        <end position="197"/>
    </location>
</feature>
<dbReference type="EMBL" id="DXBY01000247">
    <property type="protein sequence ID" value="HIZ36948.1"/>
    <property type="molecule type" value="Genomic_DNA"/>
</dbReference>
<evidence type="ECO:0000256" key="6">
    <source>
        <dbReference type="SAM" id="MobiDB-lite"/>
    </source>
</evidence>
<feature type="transmembrane region" description="Helical" evidence="7">
    <location>
        <begin position="292"/>
        <end position="314"/>
    </location>
</feature>
<evidence type="ECO:0000256" key="4">
    <source>
        <dbReference type="ARBA" id="ARBA00022989"/>
    </source>
</evidence>
<name>A0A9D2EGC0_9MICO</name>
<dbReference type="PANTHER" id="PTHR30071:SF1">
    <property type="entry name" value="CYTOCHROME B_B6 PROTEIN-RELATED"/>
    <property type="match status" value="1"/>
</dbReference>
<dbReference type="Proteomes" id="UP000824037">
    <property type="component" value="Unassembled WGS sequence"/>
</dbReference>
<feature type="transmembrane region" description="Helical" evidence="7">
    <location>
        <begin position="54"/>
        <end position="74"/>
    </location>
</feature>
<evidence type="ECO:0000256" key="3">
    <source>
        <dbReference type="ARBA" id="ARBA00022748"/>
    </source>
</evidence>
<comment type="caution">
    <text evidence="9">The sequence shown here is derived from an EMBL/GenBank/DDBJ whole genome shotgun (WGS) entry which is preliminary data.</text>
</comment>
<dbReference type="PANTHER" id="PTHR30071">
    <property type="entry name" value="HEME EXPORTER PROTEIN C"/>
    <property type="match status" value="1"/>
</dbReference>
<feature type="region of interest" description="Disordered" evidence="6">
    <location>
        <begin position="153"/>
        <end position="197"/>
    </location>
</feature>
<evidence type="ECO:0000256" key="5">
    <source>
        <dbReference type="ARBA" id="ARBA00023136"/>
    </source>
</evidence>
<keyword evidence="5 7" id="KW-0472">Membrane</keyword>
<dbReference type="InterPro" id="IPR002541">
    <property type="entry name" value="Cyt_c_assembly"/>
</dbReference>
<evidence type="ECO:0000313" key="10">
    <source>
        <dbReference type="Proteomes" id="UP000824037"/>
    </source>
</evidence>
<evidence type="ECO:0000259" key="8">
    <source>
        <dbReference type="Pfam" id="PF01578"/>
    </source>
</evidence>
<dbReference type="AlphaFoldDB" id="A0A9D2EGC0"/>
<dbReference type="GO" id="GO:0020037">
    <property type="term" value="F:heme binding"/>
    <property type="evidence" value="ECO:0007669"/>
    <property type="project" value="InterPro"/>
</dbReference>
<comment type="subcellular location">
    <subcellularLocation>
        <location evidence="1">Membrane</location>
        <topology evidence="1">Multi-pass membrane protein</topology>
    </subcellularLocation>
</comment>
<organism evidence="9 10">
    <name type="scientific">Candidatus Ruania gallistercoris</name>
    <dbReference type="NCBI Taxonomy" id="2838746"/>
    <lineage>
        <taxon>Bacteria</taxon>
        <taxon>Bacillati</taxon>
        <taxon>Actinomycetota</taxon>
        <taxon>Actinomycetes</taxon>
        <taxon>Micrococcales</taxon>
        <taxon>Ruaniaceae</taxon>
        <taxon>Ruania</taxon>
    </lineage>
</organism>
<dbReference type="InterPro" id="IPR045062">
    <property type="entry name" value="Cyt_c_biogenesis_CcsA/CcmC"/>
</dbReference>
<feature type="transmembrane region" description="Helical" evidence="7">
    <location>
        <begin position="81"/>
        <end position="105"/>
    </location>
</feature>
<reference evidence="9" key="2">
    <citation type="submission" date="2021-04" db="EMBL/GenBank/DDBJ databases">
        <authorList>
            <person name="Gilroy R."/>
        </authorList>
    </citation>
    <scope>NUCLEOTIDE SEQUENCE</scope>
    <source>
        <strain evidence="9">ChiGjej4B4-7305</strain>
    </source>
</reference>
<dbReference type="GO" id="GO:0017004">
    <property type="term" value="P:cytochrome complex assembly"/>
    <property type="evidence" value="ECO:0007669"/>
    <property type="project" value="UniProtKB-KW"/>
</dbReference>
<feature type="transmembrane region" description="Helical" evidence="7">
    <location>
        <begin position="117"/>
        <end position="142"/>
    </location>
</feature>
<feature type="transmembrane region" description="Helical" evidence="7">
    <location>
        <begin position="232"/>
        <end position="251"/>
    </location>
</feature>
<proteinExistence type="predicted"/>
<evidence type="ECO:0000256" key="2">
    <source>
        <dbReference type="ARBA" id="ARBA00022692"/>
    </source>
</evidence>
<dbReference type="Pfam" id="PF01578">
    <property type="entry name" value="Cytochrom_C_asm"/>
    <property type="match status" value="1"/>
</dbReference>
<dbReference type="InterPro" id="IPR017562">
    <property type="entry name" value="Cyt_c_biogenesis_CcsA"/>
</dbReference>
<feature type="transmembrane region" description="Helical" evidence="7">
    <location>
        <begin position="266"/>
        <end position="285"/>
    </location>
</feature>
<reference evidence="9" key="1">
    <citation type="journal article" date="2021" name="PeerJ">
        <title>Extensive microbial diversity within the chicken gut microbiome revealed by metagenomics and culture.</title>
        <authorList>
            <person name="Gilroy R."/>
            <person name="Ravi A."/>
            <person name="Getino M."/>
            <person name="Pursley I."/>
            <person name="Horton D.L."/>
            <person name="Alikhan N.F."/>
            <person name="Baker D."/>
            <person name="Gharbi K."/>
            <person name="Hall N."/>
            <person name="Watson M."/>
            <person name="Adriaenssens E.M."/>
            <person name="Foster-Nyarko E."/>
            <person name="Jarju S."/>
            <person name="Secka A."/>
            <person name="Antonio M."/>
            <person name="Oren A."/>
            <person name="Chaudhuri R.R."/>
            <person name="La Ragione R."/>
            <person name="Hildebrand F."/>
            <person name="Pallen M.J."/>
        </authorList>
    </citation>
    <scope>NUCLEOTIDE SEQUENCE</scope>
    <source>
        <strain evidence="9">ChiGjej4B4-7305</strain>
    </source>
</reference>
<accession>A0A9D2EGC0</accession>
<protein>
    <submittedName>
        <fullName evidence="9">C-type cytochrome biogenesis protein CcsB</fullName>
    </submittedName>
</protein>
<gene>
    <name evidence="9" type="primary">ccsB</name>
    <name evidence="9" type="ORF">H9815_14340</name>
</gene>
<feature type="domain" description="Cytochrome c assembly protein" evidence="8">
    <location>
        <begin position="54"/>
        <end position="315"/>
    </location>
</feature>
<evidence type="ECO:0000256" key="7">
    <source>
        <dbReference type="SAM" id="Phobius"/>
    </source>
</evidence>
<evidence type="ECO:0000313" key="9">
    <source>
        <dbReference type="EMBL" id="HIZ36948.1"/>
    </source>
</evidence>